<evidence type="ECO:0000313" key="2">
    <source>
        <dbReference type="Proteomes" id="UP001148838"/>
    </source>
</evidence>
<dbReference type="PANTHER" id="PTHR47326">
    <property type="entry name" value="TRANSPOSABLE ELEMENT TC3 TRANSPOSASE-LIKE PROTEIN"/>
    <property type="match status" value="1"/>
</dbReference>
<comment type="caution">
    <text evidence="1">The sequence shown here is derived from an EMBL/GenBank/DDBJ whole genome shotgun (WGS) entry which is preliminary data.</text>
</comment>
<dbReference type="EMBL" id="JAJSOF020000001">
    <property type="protein sequence ID" value="KAJ4451638.1"/>
    <property type="molecule type" value="Genomic_DNA"/>
</dbReference>
<dbReference type="Gene3D" id="3.30.420.10">
    <property type="entry name" value="Ribonuclease H-like superfamily/Ribonuclease H"/>
    <property type="match status" value="1"/>
</dbReference>
<protein>
    <submittedName>
        <fullName evidence="1">Uncharacterized protein</fullName>
    </submittedName>
</protein>
<dbReference type="InterPro" id="IPR036397">
    <property type="entry name" value="RNaseH_sf"/>
</dbReference>
<sequence length="298" mass="34620">MEFVEQLDDIELREDYFQQDAAICHTSHGSMALILSFFDDCIISRNLWPPRSPDFTSPDFFLLDYLKGRVYATHPRSFKENITREINGIDNAMFQRTARNMERRLNISNVIYFNYVCMPTKCYFENDEQDSKRTKVTRRDSKDKCNEHSESGTLQFRHDALCSEICTSFNNVYSECHQVFIYMIKVNVTTADNVREYCKGELEFNVNSTSGLVKFVNPMLTGDHPASPLMDLGPIPRRIYDKLQSPKLQARINSYFIQYTLLCYEGNGVHRCGVKALGLLRCEPPLNFNTVDVVIRCW</sequence>
<organism evidence="1 2">
    <name type="scientific">Periplaneta americana</name>
    <name type="common">American cockroach</name>
    <name type="synonym">Blatta americana</name>
    <dbReference type="NCBI Taxonomy" id="6978"/>
    <lineage>
        <taxon>Eukaryota</taxon>
        <taxon>Metazoa</taxon>
        <taxon>Ecdysozoa</taxon>
        <taxon>Arthropoda</taxon>
        <taxon>Hexapoda</taxon>
        <taxon>Insecta</taxon>
        <taxon>Pterygota</taxon>
        <taxon>Neoptera</taxon>
        <taxon>Polyneoptera</taxon>
        <taxon>Dictyoptera</taxon>
        <taxon>Blattodea</taxon>
        <taxon>Blattoidea</taxon>
        <taxon>Blattidae</taxon>
        <taxon>Blattinae</taxon>
        <taxon>Periplaneta</taxon>
    </lineage>
</organism>
<dbReference type="PANTHER" id="PTHR47326:SF1">
    <property type="entry name" value="HTH PSQ-TYPE DOMAIN-CONTAINING PROTEIN"/>
    <property type="match status" value="1"/>
</dbReference>
<proteinExistence type="predicted"/>
<accession>A0ABQ8U0S3</accession>
<gene>
    <name evidence="1" type="ORF">ANN_03107</name>
</gene>
<evidence type="ECO:0000313" key="1">
    <source>
        <dbReference type="EMBL" id="KAJ4451638.1"/>
    </source>
</evidence>
<reference evidence="1 2" key="1">
    <citation type="journal article" date="2022" name="Allergy">
        <title>Genome assembly and annotation of Periplaneta americana reveal a comprehensive cockroach allergen profile.</title>
        <authorList>
            <person name="Wang L."/>
            <person name="Xiong Q."/>
            <person name="Saelim N."/>
            <person name="Wang L."/>
            <person name="Nong W."/>
            <person name="Wan A.T."/>
            <person name="Shi M."/>
            <person name="Liu X."/>
            <person name="Cao Q."/>
            <person name="Hui J.H.L."/>
            <person name="Sookrung N."/>
            <person name="Leung T.F."/>
            <person name="Tungtrongchitr A."/>
            <person name="Tsui S.K.W."/>
        </authorList>
    </citation>
    <scope>NUCLEOTIDE SEQUENCE [LARGE SCALE GENOMIC DNA]</scope>
    <source>
        <strain evidence="1">PWHHKU_190912</strain>
    </source>
</reference>
<keyword evidence="2" id="KW-1185">Reference proteome</keyword>
<dbReference type="Proteomes" id="UP001148838">
    <property type="component" value="Unassembled WGS sequence"/>
</dbReference>
<name>A0ABQ8U0S3_PERAM</name>